<evidence type="ECO:0000256" key="1">
    <source>
        <dbReference type="ARBA" id="ARBA00022692"/>
    </source>
</evidence>
<dbReference type="InterPro" id="IPR039672">
    <property type="entry name" value="MFS_2"/>
</dbReference>
<keyword evidence="1 4" id="KW-0812">Transmembrane</keyword>
<dbReference type="PROSITE" id="PS50850">
    <property type="entry name" value="MFS"/>
    <property type="match status" value="1"/>
</dbReference>
<dbReference type="GO" id="GO:0015293">
    <property type="term" value="F:symporter activity"/>
    <property type="evidence" value="ECO:0007669"/>
    <property type="project" value="InterPro"/>
</dbReference>
<dbReference type="Gene3D" id="1.20.1250.20">
    <property type="entry name" value="MFS general substrate transporter like domains"/>
    <property type="match status" value="1"/>
</dbReference>
<evidence type="ECO:0000256" key="4">
    <source>
        <dbReference type="SAM" id="Phobius"/>
    </source>
</evidence>
<evidence type="ECO:0000259" key="5">
    <source>
        <dbReference type="PROSITE" id="PS50850"/>
    </source>
</evidence>
<feature type="domain" description="Major facilitator superfamily (MFS) profile" evidence="5">
    <location>
        <begin position="238"/>
        <end position="440"/>
    </location>
</feature>
<dbReference type="PANTHER" id="PTHR11328">
    <property type="entry name" value="MAJOR FACILITATOR SUPERFAMILY DOMAIN-CONTAINING PROTEIN"/>
    <property type="match status" value="1"/>
</dbReference>
<evidence type="ECO:0000313" key="6">
    <source>
        <dbReference type="EMBL" id="TET62908.1"/>
    </source>
</evidence>
<feature type="transmembrane region" description="Helical" evidence="4">
    <location>
        <begin position="239"/>
        <end position="258"/>
    </location>
</feature>
<keyword evidence="3 4" id="KW-0472">Membrane</keyword>
<dbReference type="GO" id="GO:0005886">
    <property type="term" value="C:plasma membrane"/>
    <property type="evidence" value="ECO:0007669"/>
    <property type="project" value="TreeGrafter"/>
</dbReference>
<dbReference type="Pfam" id="PF13347">
    <property type="entry name" value="MFS_2"/>
    <property type="match status" value="1"/>
</dbReference>
<evidence type="ECO:0000256" key="3">
    <source>
        <dbReference type="ARBA" id="ARBA00023136"/>
    </source>
</evidence>
<dbReference type="EMBL" id="SOIZ01000148">
    <property type="protein sequence ID" value="TET62908.1"/>
    <property type="molecule type" value="Genomic_DNA"/>
</dbReference>
<feature type="transmembrane region" description="Helical" evidence="4">
    <location>
        <begin position="331"/>
        <end position="356"/>
    </location>
</feature>
<accession>A0A523W7B8</accession>
<organism evidence="6 7">
    <name type="scientific">Aerophobetes bacterium</name>
    <dbReference type="NCBI Taxonomy" id="2030807"/>
    <lineage>
        <taxon>Bacteria</taxon>
        <taxon>Candidatus Aerophobota</taxon>
    </lineage>
</organism>
<feature type="transmembrane region" description="Helical" evidence="4">
    <location>
        <begin position="278"/>
        <end position="297"/>
    </location>
</feature>
<feature type="transmembrane region" description="Helical" evidence="4">
    <location>
        <begin position="12"/>
        <end position="34"/>
    </location>
</feature>
<feature type="transmembrane region" description="Helical" evidence="4">
    <location>
        <begin position="180"/>
        <end position="200"/>
    </location>
</feature>
<gene>
    <name evidence="6" type="ORF">E3J48_03510</name>
</gene>
<dbReference type="SUPFAM" id="SSF103473">
    <property type="entry name" value="MFS general substrate transporter"/>
    <property type="match status" value="1"/>
</dbReference>
<feature type="transmembrane region" description="Helical" evidence="4">
    <location>
        <begin position="84"/>
        <end position="101"/>
    </location>
</feature>
<dbReference type="Proteomes" id="UP000319130">
    <property type="component" value="Unassembled WGS sequence"/>
</dbReference>
<dbReference type="InterPro" id="IPR036259">
    <property type="entry name" value="MFS_trans_sf"/>
</dbReference>
<sequence>MNRLTLTQKLMYASGYMGIILINTTLMWAMYFYAPPGGALKPLLPIKLFGLVMLGGRIFDALTDSLVGHWSDRARTRWGRRTPFIVFASLPLFISFVLIWAPPAGEASALNFVWAASIISLFFFFFTCVIVPYLALLPEIAEGSKERINLSALQGLFAVVGLGIGMIGSSFLIGWKGFRWMSIVIGLVALVSFCLPVMAVREKSRGGRREHQGESEKLEGRSTLRLKEAVVETFKNKPFLFFIAGSLFFWFGFYAILADAPYLVTEVMGRDLSEVGKVLGVSLLVAIVAFPLMLKLSRKKGKRFAFLFSMSHFAIILSLVGLIGRLGPFPILYQGMVVIGLAGVPIAGLLILPHAIIADITDYDEKRTGLRREGMYFGIYGIVLKSAVGFSSLFVGFLLHHFGYTRANPSGILLCGPLAAVFILLGIFLFLRYPLTDVGE</sequence>
<reference evidence="6 7" key="1">
    <citation type="submission" date="2019-03" db="EMBL/GenBank/DDBJ databases">
        <title>Metabolic potential of uncultured bacteria and archaea associated with petroleum seepage in deep-sea sediments.</title>
        <authorList>
            <person name="Dong X."/>
            <person name="Hubert C."/>
        </authorList>
    </citation>
    <scope>NUCLEOTIDE SEQUENCE [LARGE SCALE GENOMIC DNA]</scope>
    <source>
        <strain evidence="6">E29_bin52</strain>
    </source>
</reference>
<feature type="transmembrane region" description="Helical" evidence="4">
    <location>
        <begin position="411"/>
        <end position="431"/>
    </location>
</feature>
<name>A0A523W7B8_UNCAE</name>
<proteinExistence type="predicted"/>
<feature type="transmembrane region" description="Helical" evidence="4">
    <location>
        <begin position="304"/>
        <end position="325"/>
    </location>
</feature>
<dbReference type="InterPro" id="IPR020846">
    <property type="entry name" value="MFS_dom"/>
</dbReference>
<comment type="caution">
    <text evidence="6">The sequence shown here is derived from an EMBL/GenBank/DDBJ whole genome shotgun (WGS) entry which is preliminary data.</text>
</comment>
<dbReference type="AlphaFoldDB" id="A0A523W7B8"/>
<feature type="transmembrane region" description="Helical" evidence="4">
    <location>
        <begin position="113"/>
        <end position="136"/>
    </location>
</feature>
<protein>
    <submittedName>
        <fullName evidence="6">MFS transporter</fullName>
    </submittedName>
</protein>
<feature type="transmembrane region" description="Helical" evidence="4">
    <location>
        <begin position="148"/>
        <end position="174"/>
    </location>
</feature>
<dbReference type="PANTHER" id="PTHR11328:SF24">
    <property type="entry name" value="MAJOR FACILITATOR SUPERFAMILY (MFS) PROFILE DOMAIN-CONTAINING PROTEIN"/>
    <property type="match status" value="1"/>
</dbReference>
<feature type="transmembrane region" description="Helical" evidence="4">
    <location>
        <begin position="377"/>
        <end position="399"/>
    </location>
</feature>
<feature type="transmembrane region" description="Helical" evidence="4">
    <location>
        <begin position="46"/>
        <end position="63"/>
    </location>
</feature>
<dbReference type="GO" id="GO:0008643">
    <property type="term" value="P:carbohydrate transport"/>
    <property type="evidence" value="ECO:0007669"/>
    <property type="project" value="InterPro"/>
</dbReference>
<keyword evidence="2 4" id="KW-1133">Transmembrane helix</keyword>
<evidence type="ECO:0000256" key="2">
    <source>
        <dbReference type="ARBA" id="ARBA00022989"/>
    </source>
</evidence>
<evidence type="ECO:0000313" key="7">
    <source>
        <dbReference type="Proteomes" id="UP000319130"/>
    </source>
</evidence>